<name>A0A177DDR0_ALTAL</name>
<protein>
    <submittedName>
        <fullName evidence="2">Uncharacterized protein</fullName>
    </submittedName>
</protein>
<dbReference type="RefSeq" id="XP_018382713.1">
    <property type="nucleotide sequence ID" value="XM_018531044.1"/>
</dbReference>
<sequence>MKKGKGEGDGALPYEKTNRTPHPSAESTIHHPSQLKHGRTDATPSLPPPSRSTRRSLAHLPLSYIKATRGCGGKREGPTSPRIPAIPQPREISPKHDKTRQKSTITTTTTPTITPLCPFSVIGLLLLPTSKCRSSRLSQAPQSWRTHHLHSLRCSRSSEHAMASSRGVFVCDYILIYVEFSMVSK</sequence>
<dbReference type="KEGG" id="aalt:CC77DRAFT_286268"/>
<dbReference type="EMBL" id="KV441487">
    <property type="protein sequence ID" value="OAG17292.1"/>
    <property type="molecule type" value="Genomic_DNA"/>
</dbReference>
<dbReference type="GeneID" id="29116638"/>
<dbReference type="VEuPathDB" id="FungiDB:CC77DRAFT_286268"/>
<evidence type="ECO:0000313" key="3">
    <source>
        <dbReference type="Proteomes" id="UP000077248"/>
    </source>
</evidence>
<dbReference type="Proteomes" id="UP000077248">
    <property type="component" value="Unassembled WGS sequence"/>
</dbReference>
<evidence type="ECO:0000313" key="2">
    <source>
        <dbReference type="EMBL" id="OAG17292.1"/>
    </source>
</evidence>
<gene>
    <name evidence="2" type="ORF">CC77DRAFT_286268</name>
</gene>
<feature type="region of interest" description="Disordered" evidence="1">
    <location>
        <begin position="1"/>
        <end position="109"/>
    </location>
</feature>
<proteinExistence type="predicted"/>
<reference evidence="2 3" key="1">
    <citation type="submission" date="2016-05" db="EMBL/GenBank/DDBJ databases">
        <title>Comparative analysis of secretome profiles of manganese(II)-oxidizing ascomycete fungi.</title>
        <authorList>
            <consortium name="DOE Joint Genome Institute"/>
            <person name="Zeiner C.A."/>
            <person name="Purvine S.O."/>
            <person name="Zink E.M."/>
            <person name="Wu S."/>
            <person name="Pasa-Tolic L."/>
            <person name="Chaput D.L."/>
            <person name="Haridas S."/>
            <person name="Grigoriev I.V."/>
            <person name="Santelli C.M."/>
            <person name="Hansel C.M."/>
        </authorList>
    </citation>
    <scope>NUCLEOTIDE SEQUENCE [LARGE SCALE GENOMIC DNA]</scope>
    <source>
        <strain evidence="2 3">SRC1lrK2f</strain>
    </source>
</reference>
<keyword evidence="3" id="KW-1185">Reference proteome</keyword>
<dbReference type="AlphaFoldDB" id="A0A177DDR0"/>
<accession>A0A177DDR0</accession>
<organism evidence="2 3">
    <name type="scientific">Alternaria alternata</name>
    <name type="common">Alternaria rot fungus</name>
    <name type="synonym">Torula alternata</name>
    <dbReference type="NCBI Taxonomy" id="5599"/>
    <lineage>
        <taxon>Eukaryota</taxon>
        <taxon>Fungi</taxon>
        <taxon>Dikarya</taxon>
        <taxon>Ascomycota</taxon>
        <taxon>Pezizomycotina</taxon>
        <taxon>Dothideomycetes</taxon>
        <taxon>Pleosporomycetidae</taxon>
        <taxon>Pleosporales</taxon>
        <taxon>Pleosporineae</taxon>
        <taxon>Pleosporaceae</taxon>
        <taxon>Alternaria</taxon>
        <taxon>Alternaria sect. Alternaria</taxon>
        <taxon>Alternaria alternata complex</taxon>
    </lineage>
</organism>
<evidence type="ECO:0000256" key="1">
    <source>
        <dbReference type="SAM" id="MobiDB-lite"/>
    </source>
</evidence>